<reference evidence="1 2" key="1">
    <citation type="submission" date="2014-04" db="EMBL/GenBank/DDBJ databases">
        <authorList>
            <consortium name="DOE Joint Genome Institute"/>
            <person name="Kuo A."/>
            <person name="Girlanda M."/>
            <person name="Perotto S."/>
            <person name="Kohler A."/>
            <person name="Nagy L.G."/>
            <person name="Floudas D."/>
            <person name="Copeland A."/>
            <person name="Barry K.W."/>
            <person name="Cichocki N."/>
            <person name="Veneault-Fourrey C."/>
            <person name="LaButti K."/>
            <person name="Lindquist E.A."/>
            <person name="Lipzen A."/>
            <person name="Lundell T."/>
            <person name="Morin E."/>
            <person name="Murat C."/>
            <person name="Sun H."/>
            <person name="Tunlid A."/>
            <person name="Henrissat B."/>
            <person name="Grigoriev I.V."/>
            <person name="Hibbett D.S."/>
            <person name="Martin F."/>
            <person name="Nordberg H.P."/>
            <person name="Cantor M.N."/>
            <person name="Hua S.X."/>
        </authorList>
    </citation>
    <scope>NUCLEOTIDE SEQUENCE [LARGE SCALE GENOMIC DNA]</scope>
    <source>
        <strain evidence="1 2">MUT 4182</strain>
    </source>
</reference>
<protein>
    <submittedName>
        <fullName evidence="1">Uncharacterized protein</fullName>
    </submittedName>
</protein>
<evidence type="ECO:0000313" key="2">
    <source>
        <dbReference type="Proteomes" id="UP000054248"/>
    </source>
</evidence>
<reference evidence="2" key="2">
    <citation type="submission" date="2015-01" db="EMBL/GenBank/DDBJ databases">
        <title>Evolutionary Origins and Diversification of the Mycorrhizal Mutualists.</title>
        <authorList>
            <consortium name="DOE Joint Genome Institute"/>
            <consortium name="Mycorrhizal Genomics Consortium"/>
            <person name="Kohler A."/>
            <person name="Kuo A."/>
            <person name="Nagy L.G."/>
            <person name="Floudas D."/>
            <person name="Copeland A."/>
            <person name="Barry K.W."/>
            <person name="Cichocki N."/>
            <person name="Veneault-Fourrey C."/>
            <person name="LaButti K."/>
            <person name="Lindquist E.A."/>
            <person name="Lipzen A."/>
            <person name="Lundell T."/>
            <person name="Morin E."/>
            <person name="Murat C."/>
            <person name="Riley R."/>
            <person name="Ohm R."/>
            <person name="Sun H."/>
            <person name="Tunlid A."/>
            <person name="Henrissat B."/>
            <person name="Grigoriev I.V."/>
            <person name="Hibbett D.S."/>
            <person name="Martin F."/>
        </authorList>
    </citation>
    <scope>NUCLEOTIDE SEQUENCE [LARGE SCALE GENOMIC DNA]</scope>
    <source>
        <strain evidence="2">MUT 4182</strain>
    </source>
</reference>
<name>A0A0C3QG17_9AGAM</name>
<keyword evidence="2" id="KW-1185">Reference proteome</keyword>
<proteinExistence type="predicted"/>
<dbReference type="Proteomes" id="UP000054248">
    <property type="component" value="Unassembled WGS sequence"/>
</dbReference>
<evidence type="ECO:0000313" key="1">
    <source>
        <dbReference type="EMBL" id="KIO24319.1"/>
    </source>
</evidence>
<sequence>MAVKAYCKRGISRTQLRSSPGRSAILALPKRHLSTSYIRTLQVTSLDHSFHPLIRLHEKLRLTSLSRRILATFADDAVFTNRSTN</sequence>
<accession>A0A0C3QG17</accession>
<gene>
    <name evidence="1" type="ORF">M407DRAFT_244488</name>
</gene>
<dbReference type="EMBL" id="KN823063">
    <property type="protein sequence ID" value="KIO24319.1"/>
    <property type="molecule type" value="Genomic_DNA"/>
</dbReference>
<dbReference type="HOGENOM" id="CLU_2514281_0_0_1"/>
<dbReference type="AlphaFoldDB" id="A0A0C3QG17"/>
<organism evidence="1 2">
    <name type="scientific">Tulasnella calospora MUT 4182</name>
    <dbReference type="NCBI Taxonomy" id="1051891"/>
    <lineage>
        <taxon>Eukaryota</taxon>
        <taxon>Fungi</taxon>
        <taxon>Dikarya</taxon>
        <taxon>Basidiomycota</taxon>
        <taxon>Agaricomycotina</taxon>
        <taxon>Agaricomycetes</taxon>
        <taxon>Cantharellales</taxon>
        <taxon>Tulasnellaceae</taxon>
        <taxon>Tulasnella</taxon>
    </lineage>
</organism>